<dbReference type="Gene3D" id="2.60.40.10">
    <property type="entry name" value="Immunoglobulins"/>
    <property type="match status" value="1"/>
</dbReference>
<dbReference type="SUPFAM" id="SSF49299">
    <property type="entry name" value="PKD domain"/>
    <property type="match status" value="1"/>
</dbReference>
<dbReference type="InterPro" id="IPR007110">
    <property type="entry name" value="Ig-like_dom"/>
</dbReference>
<protein>
    <submittedName>
        <fullName evidence="3">Gliding motility-associated-like protein</fullName>
    </submittedName>
</protein>
<proteinExistence type="predicted"/>
<comment type="caution">
    <text evidence="3">The sequence shown here is derived from an EMBL/GenBank/DDBJ whole genome shotgun (WGS) entry which is preliminary data.</text>
</comment>
<dbReference type="Proteomes" id="UP000249610">
    <property type="component" value="Unassembled WGS sequence"/>
</dbReference>
<evidence type="ECO:0000259" key="1">
    <source>
        <dbReference type="PROSITE" id="PS50093"/>
    </source>
</evidence>
<dbReference type="InterPro" id="IPR025667">
    <property type="entry name" value="SprB_repeat"/>
</dbReference>
<dbReference type="InterPro" id="IPR035986">
    <property type="entry name" value="PKD_dom_sf"/>
</dbReference>
<dbReference type="InterPro" id="IPR036179">
    <property type="entry name" value="Ig-like_dom_sf"/>
</dbReference>
<dbReference type="InterPro" id="IPR022409">
    <property type="entry name" value="PKD/Chitinase_dom"/>
</dbReference>
<evidence type="ECO:0000313" key="4">
    <source>
        <dbReference type="Proteomes" id="UP000249610"/>
    </source>
</evidence>
<gene>
    <name evidence="3" type="ORF">LV83_03625</name>
</gene>
<name>A0A327NZL5_9BACT</name>
<dbReference type="Pfam" id="PF13573">
    <property type="entry name" value="SprB"/>
    <property type="match status" value="1"/>
</dbReference>
<dbReference type="PROSITE" id="PS50835">
    <property type="entry name" value="IG_LIKE"/>
    <property type="match status" value="1"/>
</dbReference>
<feature type="domain" description="PKD" evidence="1">
    <location>
        <begin position="2205"/>
        <end position="2256"/>
    </location>
</feature>
<dbReference type="InterPro" id="IPR013320">
    <property type="entry name" value="ConA-like_dom_sf"/>
</dbReference>
<organism evidence="3 4">
    <name type="scientific">Algoriphagus yeomjeoni</name>
    <dbReference type="NCBI Taxonomy" id="291403"/>
    <lineage>
        <taxon>Bacteria</taxon>
        <taxon>Pseudomonadati</taxon>
        <taxon>Bacteroidota</taxon>
        <taxon>Cytophagia</taxon>
        <taxon>Cytophagales</taxon>
        <taxon>Cyclobacteriaceae</taxon>
        <taxon>Algoriphagus</taxon>
    </lineage>
</organism>
<dbReference type="InterPro" id="IPR013783">
    <property type="entry name" value="Ig-like_fold"/>
</dbReference>
<evidence type="ECO:0000259" key="2">
    <source>
        <dbReference type="PROSITE" id="PS50835"/>
    </source>
</evidence>
<dbReference type="SUPFAM" id="SSF49899">
    <property type="entry name" value="Concanavalin A-like lectins/glucanases"/>
    <property type="match status" value="1"/>
</dbReference>
<sequence length="2360" mass="251998">MGAIFAISPFRSNTDRLNQLSERIEALSLATLDTIPDNGNARTLADIEIPIRTGFPFCETFIGTDLRENIEFGGNAAADVKLTGNSLQLTGISNDESGYMFVDIPFSSLFGLKVSFEFSNYGGSGADGVSFFMFDGSIPVADFSIGGTGGALGYTSVRATANEAILISPGLKGAYLGIGFDELGNFGNSRTGKFGGFEDPNNLDALSNTPLFPHSVVVRGPVDGPPPAAPATPFRDWDRVNSNKFIAGTVGAPRFESYKFIDGRIFDPASTGIAGTFPPVSVAPYLHTEKFEIDTDAFSGSCPDEGYRKVFLDLTPKDINDPTQGYTIEILMLINVGGVVKLVNVFDGPIDYPFAAPESLKVGFAASTGLQTNYHEIRNVTVQVSNEDKLEKPLVDSLDEEVCEGETNTFELDVELRNDAANAFIRCLQLYYTVPEAEAVVAADAISIPFPTPPVAAPSTYCPTGNCVDLLCRPERTSRPAYDNVTGELAGQFEVLLVQEAGLEVPKVRFTPQPGYSGVTTIYYTATDNFGQVSDPKPITITINPQPDPIITTLDPLVWEQQEAADIKVLFNIEPVVPGDTYKWFRDGIQIPGQSGTSYTATTAGDYTVEVTSAFGCIGSSAQAVELLIVPDLNPDFNNTPIRETCQELGKIAVSIDGAAVTGVDSNGNPGNEKWRIIDAAGTVIVDWTFLATGQTSIDYAGLPAGDYIFQIGDEFREGQAGSDGQPLFRHVIPFTILPIEFPLQIASVTVSDELCFGEGGSITVEGTGGDGPSTYTFTLTNNGTGVVYNPTSVAGAQAEFDGLPQGSYTVDLSSGTRCQVSDSGTVAGPSAPLTISLIDSDGTSCGVTTSAYATWEVVGGTPDYSLVSLTHNGSPVSSPTLNQSAGVFAFTNLTVGEYILTVKDANGCEIMSQPLQLNDIPAPVFEVDDAVACEGQVVNLLPTIVDISNSTPVFTWKTPTGTVITNGATIAGVTYTLADHDANSTTPDQLSISGLSAGVFPYILSISGDNTCSFPDLIATVTVSEYPPVQEVLTKDLDCFEDNSGELEIVMDASVDPGSFSYEVVGVTPVQDNPLFNNLPAGNYQIRVINKVTSCETLVDNVEITQPDLLEILDLDFTNPSCSYPNGTISFTISGGTPAYNVQVNGNPLSDYTNTVTGNTYLIEELMPGDYSIAVNDALLCQTTSPTLTLINDDLDPLSTVAIAEEICFGTDATLIPQITTPGDYTVTWFKDAEATIPVASSATPDTDGLTYQINTTDFSLTISGLQEGDFAYYYRVEGDQLCPDYIFKADIIVFPELEATLSLTNETCFEVSDGTISVDASGANEIFEYSLDGGPFVSSNLFENLSPGDYSIEIRSSNGCSIIENATIEGPAAPITINTPDILRANCGLPNGIIQNLVISGGWGTYQVEWRRGSATGTVVPGDMTGAVDLNPDTYYLIVTDLNGCTEIFDFVVEESSDPVYQLIQPQEICEGDEVTISPVHLAPDPSLPPAAATEVRWYKNAGQVDQLFSGTDSQNQEVSYIIDDSDWLNPSITISGLEAGTYTYYFYVVCTGVELPVEVIVYPTPEVTFDVLSISCFDAEDGRITVSSGADSNFIYSINGGSFVDQATLEATLFAAGTYSISVEQNGVGCPSELYSIEVLSPNAGLAFENIVAIDPSCGSPTGIVSGEVVGGWAPYTITISEGSTVMGTQTSADGQFKFENLLEGNFDIEVTDDRGCIISSQIITLTFGPTRVDVEDVTICEGEIAVLTPSMTPFNAAGEFKWYLDSSKSQEIVSTTSPAADGKTYQISTQGELTIEGLTPAESPLTYYVEVVGAGICEGDLATPIVSMFTKPQISTDVTNEACFGEKGLITIAATLGDGTYSYSIDGVTYQSNNTFEVVPGIYSVYVESAGCISQLDGVEVLGPSSPLTIDNTTLEDPTCNTASGTISLDFSGGYTSGYTVTLKNQTQVIATQNSSSPVVFVDLPEGTYTIEVSDGSCIVSSGAIDLVSQDTPIIANDKVICEGEVATLVPSTTQVAGTPQFLWYSDPLGNQPISDGSTIDGASFQVSPTGEINISGLKAIESPYTYYVTVQGQGICPPDLLPVNVTVNAIANLRVSNPSIICDPNETVDLRNFIEGFNSSNYDYRIENPSGQVLRLEDIDAVNQTGDYIVQTSFKGTGCWSPRQRIRVIISDELLVPDFSYDADLGGGIIVPNSEIQILEDVNFYDNSTGKVVIWNWDFGDGSKSTDQNPTHQYLSKGTYTITLTTIDQFGCIAEVQKIVTAFDDYLVMIPNAFTPTGAKNQFFKPVFRGIVSMEFYIFNTWGELIYETDQLESIGWDGTVNGKATPNGNYVYKGIFKTKSGEEVQKTGTFTLIR</sequence>
<feature type="domain" description="Ig-like" evidence="2">
    <location>
        <begin position="1187"/>
        <end position="1275"/>
    </location>
</feature>
<dbReference type="InterPro" id="IPR000601">
    <property type="entry name" value="PKD_dom"/>
</dbReference>
<reference evidence="3 4" key="1">
    <citation type="submission" date="2018-06" db="EMBL/GenBank/DDBJ databases">
        <title>Genomic Encyclopedia of Archaeal and Bacterial Type Strains, Phase II (KMG-II): from individual species to whole genera.</title>
        <authorList>
            <person name="Goeker M."/>
        </authorList>
    </citation>
    <scope>NUCLEOTIDE SEQUENCE [LARGE SCALE GENOMIC DNA]</scope>
    <source>
        <strain evidence="3 4">DSM 23446</strain>
    </source>
</reference>
<keyword evidence="4" id="KW-1185">Reference proteome</keyword>
<accession>A0A327NZL5</accession>
<dbReference type="GO" id="GO:0005975">
    <property type="term" value="P:carbohydrate metabolic process"/>
    <property type="evidence" value="ECO:0007669"/>
    <property type="project" value="UniProtKB-ARBA"/>
</dbReference>
<dbReference type="CDD" id="cd00146">
    <property type="entry name" value="PKD"/>
    <property type="match status" value="1"/>
</dbReference>
<dbReference type="Pfam" id="PF18911">
    <property type="entry name" value="PKD_4"/>
    <property type="match status" value="1"/>
</dbReference>
<dbReference type="PROSITE" id="PS50093">
    <property type="entry name" value="PKD"/>
    <property type="match status" value="1"/>
</dbReference>
<dbReference type="SUPFAM" id="SSF48726">
    <property type="entry name" value="Immunoglobulin"/>
    <property type="match status" value="1"/>
</dbReference>
<evidence type="ECO:0000313" key="3">
    <source>
        <dbReference type="EMBL" id="RAI85545.1"/>
    </source>
</evidence>
<dbReference type="Pfam" id="PF13585">
    <property type="entry name" value="CHU_C"/>
    <property type="match status" value="1"/>
</dbReference>
<dbReference type="GO" id="GO:0004553">
    <property type="term" value="F:hydrolase activity, hydrolyzing O-glycosyl compounds"/>
    <property type="evidence" value="ECO:0007669"/>
    <property type="project" value="UniProtKB-ARBA"/>
</dbReference>
<dbReference type="Gene3D" id="2.60.120.200">
    <property type="match status" value="1"/>
</dbReference>
<dbReference type="EMBL" id="QLLK01000013">
    <property type="protein sequence ID" value="RAI85545.1"/>
    <property type="molecule type" value="Genomic_DNA"/>
</dbReference>
<dbReference type="SMART" id="SM00089">
    <property type="entry name" value="PKD"/>
    <property type="match status" value="1"/>
</dbReference>